<feature type="domain" description="Glycosyltransferase 2-like" evidence="1">
    <location>
        <begin position="5"/>
        <end position="154"/>
    </location>
</feature>
<accession>A0A7M1WG01</accession>
<dbReference type="Gene3D" id="3.90.550.10">
    <property type="entry name" value="Spore Coat Polysaccharide Biosynthesis Protein SpsA, Chain A"/>
    <property type="match status" value="1"/>
</dbReference>
<proteinExistence type="predicted"/>
<dbReference type="InterPro" id="IPR029044">
    <property type="entry name" value="Nucleotide-diphossugar_trans"/>
</dbReference>
<dbReference type="AlphaFoldDB" id="A0A7M1WG01"/>
<organism evidence="2">
    <name type="scientific">Vibrio parahaemolyticus</name>
    <dbReference type="NCBI Taxonomy" id="670"/>
    <lineage>
        <taxon>Bacteria</taxon>
        <taxon>Pseudomonadati</taxon>
        <taxon>Pseudomonadota</taxon>
        <taxon>Gammaproteobacteria</taxon>
        <taxon>Vibrionales</taxon>
        <taxon>Vibrionaceae</taxon>
        <taxon>Vibrio</taxon>
    </lineage>
</organism>
<dbReference type="InterPro" id="IPR001173">
    <property type="entry name" value="Glyco_trans_2-like"/>
</dbReference>
<dbReference type="RefSeq" id="WP_157629901.1">
    <property type="nucleotide sequence ID" value="NZ_CP047995.1"/>
</dbReference>
<keyword evidence="2" id="KW-0808">Transferase</keyword>
<dbReference type="Pfam" id="PF00535">
    <property type="entry name" value="Glycos_transf_2"/>
    <property type="match status" value="1"/>
</dbReference>
<reference evidence="2" key="1">
    <citation type="submission" date="2020-08" db="EMBL/GenBank/DDBJ databases">
        <title>Genetic structure, function and evolution of capsule biosynthesis loci in Vibrio parahaemolyticus.</title>
        <authorList>
            <person name="Li L."/>
            <person name="Bian S."/>
        </authorList>
    </citation>
    <scope>NUCLEOTIDE SEQUENCE</scope>
    <source>
        <strain evidence="2">VP205</strain>
    </source>
</reference>
<gene>
    <name evidence="2" type="primary">wfgD</name>
    <name evidence="2" type="ORF">VP205_00020</name>
</gene>
<dbReference type="PANTHER" id="PTHR22916">
    <property type="entry name" value="GLYCOSYLTRANSFERASE"/>
    <property type="match status" value="1"/>
</dbReference>
<dbReference type="GO" id="GO:0016758">
    <property type="term" value="F:hexosyltransferase activity"/>
    <property type="evidence" value="ECO:0007669"/>
    <property type="project" value="UniProtKB-ARBA"/>
</dbReference>
<protein>
    <submittedName>
        <fullName evidence="2">UDP-Glc:alpha-D-GlcNAc-diphosphoundecaprenol beta-1,3-glucosyltransferase WfgD</fullName>
        <ecNumber evidence="2">2.4.1.305</ecNumber>
    </submittedName>
</protein>
<dbReference type="SUPFAM" id="SSF53448">
    <property type="entry name" value="Nucleotide-diphospho-sugar transferases"/>
    <property type="match status" value="1"/>
</dbReference>
<name>A0A7M1WG01_VIBPH</name>
<evidence type="ECO:0000259" key="1">
    <source>
        <dbReference type="Pfam" id="PF00535"/>
    </source>
</evidence>
<sequence>MNLVSVIIPAYNSENSILKSLNSVVSQNLVDEIEVVVVNDGSTDNTKFLVENFIEENKHVDLKLINQENQGVASARNNGVNASSGRFIAFLDSDDIWKEGKLKKQLKFLTTNPDFHLVATNFNGLNLNTKRLLDLNEGYFSVTFENILFKHYFQPSTVLMTRESFSNVGGFKNGMTHAEEGLLFLNVSYKYKCAIDSNISIVYGEGKHAYATSGLASNLTKMQLGELHNYRQIYLDGKINFLKYFSLTSFSICKYLRRVMIKLVKVG</sequence>
<dbReference type="CDD" id="cd00761">
    <property type="entry name" value="Glyco_tranf_GTA_type"/>
    <property type="match status" value="1"/>
</dbReference>
<dbReference type="EC" id="2.4.1.305" evidence="2"/>
<evidence type="ECO:0000313" key="2">
    <source>
        <dbReference type="EMBL" id="QOS26036.1"/>
    </source>
</evidence>
<dbReference type="EMBL" id="MT898311">
    <property type="protein sequence ID" value="QOS26036.1"/>
    <property type="molecule type" value="Genomic_DNA"/>
</dbReference>
<keyword evidence="2" id="KW-0328">Glycosyltransferase</keyword>